<proteinExistence type="predicted"/>
<dbReference type="AlphaFoldDB" id="A0A933SFD9"/>
<feature type="chain" id="PRO_5037115331" evidence="1">
    <location>
        <begin position="26"/>
        <end position="208"/>
    </location>
</feature>
<protein>
    <submittedName>
        <fullName evidence="2">Uncharacterized protein</fullName>
    </submittedName>
</protein>
<accession>A0A933SFD9</accession>
<dbReference type="Proteomes" id="UP000696931">
    <property type="component" value="Unassembled WGS sequence"/>
</dbReference>
<dbReference type="EMBL" id="JACRIW010000107">
    <property type="protein sequence ID" value="MBI5170733.1"/>
    <property type="molecule type" value="Genomic_DNA"/>
</dbReference>
<evidence type="ECO:0000313" key="3">
    <source>
        <dbReference type="Proteomes" id="UP000696931"/>
    </source>
</evidence>
<comment type="caution">
    <text evidence="2">The sequence shown here is derived from an EMBL/GenBank/DDBJ whole genome shotgun (WGS) entry which is preliminary data.</text>
</comment>
<sequence>MVLGRARIALLAVLTAASVSLSSEAGAVGAFGPVASAGPASFTPSCVALGTVRAWLGIPEDRDLYAPCLDGGARFRLRGPHGLKLEPASAQATDEGISYVMPVDASGQPGAIGLMTWRDVRGVDVWRNEPSAFSVTTLCGAAGIAVGFAIAESLNDDPTSLGAIPAHFAVVGLEALPFGALGYFIGRAIDPKPLGHWVDCESLPRSSR</sequence>
<organism evidence="2 3">
    <name type="scientific">Eiseniibacteriota bacterium</name>
    <dbReference type="NCBI Taxonomy" id="2212470"/>
    <lineage>
        <taxon>Bacteria</taxon>
        <taxon>Candidatus Eiseniibacteriota</taxon>
    </lineage>
</organism>
<keyword evidence="1" id="KW-0732">Signal</keyword>
<feature type="signal peptide" evidence="1">
    <location>
        <begin position="1"/>
        <end position="25"/>
    </location>
</feature>
<evidence type="ECO:0000313" key="2">
    <source>
        <dbReference type="EMBL" id="MBI5170733.1"/>
    </source>
</evidence>
<reference evidence="2" key="1">
    <citation type="submission" date="2020-07" db="EMBL/GenBank/DDBJ databases">
        <title>Huge and variable diversity of episymbiotic CPR bacteria and DPANN archaea in groundwater ecosystems.</title>
        <authorList>
            <person name="He C.Y."/>
            <person name="Keren R."/>
            <person name="Whittaker M."/>
            <person name="Farag I.F."/>
            <person name="Doudna J."/>
            <person name="Cate J.H.D."/>
            <person name="Banfield J.F."/>
        </authorList>
    </citation>
    <scope>NUCLEOTIDE SEQUENCE</scope>
    <source>
        <strain evidence="2">NC_groundwater_1813_Pr3_B-0.1um_71_17</strain>
    </source>
</reference>
<name>A0A933SFD9_UNCEI</name>
<gene>
    <name evidence="2" type="ORF">HZA61_14690</name>
</gene>
<evidence type="ECO:0000256" key="1">
    <source>
        <dbReference type="SAM" id="SignalP"/>
    </source>
</evidence>